<comment type="caution">
    <text evidence="1">The sequence shown here is derived from an EMBL/GenBank/DDBJ whole genome shotgun (WGS) entry which is preliminary data.</text>
</comment>
<reference evidence="1" key="1">
    <citation type="journal article" date="2014" name="Front. Microbiol.">
        <title>High frequency of phylogenetically diverse reductive dehalogenase-homologous genes in deep subseafloor sedimentary metagenomes.</title>
        <authorList>
            <person name="Kawai M."/>
            <person name="Futagami T."/>
            <person name="Toyoda A."/>
            <person name="Takaki Y."/>
            <person name="Nishi S."/>
            <person name="Hori S."/>
            <person name="Arai W."/>
            <person name="Tsubouchi T."/>
            <person name="Morono Y."/>
            <person name="Uchiyama I."/>
            <person name="Ito T."/>
            <person name="Fujiyama A."/>
            <person name="Inagaki F."/>
            <person name="Takami H."/>
        </authorList>
    </citation>
    <scope>NUCLEOTIDE SEQUENCE</scope>
    <source>
        <strain evidence="1">Expedition CK06-06</strain>
    </source>
</reference>
<dbReference type="AlphaFoldDB" id="X1N8R0"/>
<proteinExistence type="predicted"/>
<name>X1N8R0_9ZZZZ</name>
<gene>
    <name evidence="1" type="ORF">S06H3_40807</name>
</gene>
<organism evidence="1">
    <name type="scientific">marine sediment metagenome</name>
    <dbReference type="NCBI Taxonomy" id="412755"/>
    <lineage>
        <taxon>unclassified sequences</taxon>
        <taxon>metagenomes</taxon>
        <taxon>ecological metagenomes</taxon>
    </lineage>
</organism>
<sequence length="183" mass="20072">MFPATRKGEFQITLDTTIPTSEFDDALINLSAIQLPEATPTRHLVSTLFSITNPGDTGEHDIDLPIGNDLLACLIRMTSFPADDAVVFGLDDLRLLVDNRERNIVSSKAPELAGEMINRVKGTVRSTAAQGGLIPNTCIWMDFDPTRDGAYMVDTRGAARVHLRVKYGVDEAVFVTPIELRTI</sequence>
<evidence type="ECO:0000313" key="1">
    <source>
        <dbReference type="EMBL" id="GAI40422.1"/>
    </source>
</evidence>
<dbReference type="EMBL" id="BARV01025078">
    <property type="protein sequence ID" value="GAI40422.1"/>
    <property type="molecule type" value="Genomic_DNA"/>
</dbReference>
<protein>
    <submittedName>
        <fullName evidence="1">Uncharacterized protein</fullName>
    </submittedName>
</protein>
<accession>X1N8R0</accession>